<reference evidence="1 2" key="1">
    <citation type="submission" date="2018-02" db="EMBL/GenBank/DDBJ databases">
        <title>Whole genome sequencing of endophytic bacterium.</title>
        <authorList>
            <person name="Eedara R."/>
            <person name="Podile A.R."/>
        </authorList>
    </citation>
    <scope>NUCLEOTIDE SEQUENCE [LARGE SCALE GENOMIC DNA]</scope>
    <source>
        <strain evidence="1 2">RP1T</strain>
    </source>
</reference>
<dbReference type="OrthoDB" id="8219650at2"/>
<proteinExistence type="predicted"/>
<gene>
    <name evidence="1" type="ORF">C5L14_00010</name>
</gene>
<name>A0A2S9QJX6_9HYPH</name>
<dbReference type="EMBL" id="PUEJ01000001">
    <property type="protein sequence ID" value="PRH89654.1"/>
    <property type="molecule type" value="Genomic_DNA"/>
</dbReference>
<organism evidence="1 2">
    <name type="scientific">Labrys okinawensis</name>
    <dbReference type="NCBI Taxonomy" id="346911"/>
    <lineage>
        <taxon>Bacteria</taxon>
        <taxon>Pseudomonadati</taxon>
        <taxon>Pseudomonadota</taxon>
        <taxon>Alphaproteobacteria</taxon>
        <taxon>Hyphomicrobiales</taxon>
        <taxon>Xanthobacteraceae</taxon>
        <taxon>Labrys</taxon>
    </lineage>
</organism>
<evidence type="ECO:0000313" key="1">
    <source>
        <dbReference type="EMBL" id="PRH89654.1"/>
    </source>
</evidence>
<dbReference type="Proteomes" id="UP000237682">
    <property type="component" value="Unassembled WGS sequence"/>
</dbReference>
<dbReference type="AlphaFoldDB" id="A0A2S9QJX6"/>
<comment type="caution">
    <text evidence="1">The sequence shown here is derived from an EMBL/GenBank/DDBJ whole genome shotgun (WGS) entry which is preliminary data.</text>
</comment>
<keyword evidence="2" id="KW-1185">Reference proteome</keyword>
<protein>
    <submittedName>
        <fullName evidence="1">Uncharacterized protein</fullName>
    </submittedName>
</protein>
<evidence type="ECO:0000313" key="2">
    <source>
        <dbReference type="Proteomes" id="UP000237682"/>
    </source>
</evidence>
<accession>A0A2S9QJX6</accession>
<sequence length="256" mass="28160">MTAKPPVVWPIYKLFDQFERYVAAYLLIHNYYAWREGQGPSPTLAALQKVTPSSARQTAGFVAALKAGRFLESTVEPAGGRGKPLKPAAVMVEEIGRSGRLFVSALDEIETWRPAWAIALTDVDRLGVLLQRSAAFVLGDGTLIHPFQRVLHFAGRDCGYPLLTAIIGAHYAATVKECPQAVPLSLRALAARFQVSRAHVGNLLDEARQANWFVIEAGSLIHLENDLLVEFENWACWQMLHYGEIAATLEQPATPA</sequence>